<name>A0A0E9RED9_ANGAN</name>
<reference evidence="1" key="2">
    <citation type="journal article" date="2015" name="Fish Shellfish Immunol.">
        <title>Early steps in the European eel (Anguilla anguilla)-Vibrio vulnificus interaction in the gills: Role of the RtxA13 toxin.</title>
        <authorList>
            <person name="Callol A."/>
            <person name="Pajuelo D."/>
            <person name="Ebbesson L."/>
            <person name="Teles M."/>
            <person name="MacKenzie S."/>
            <person name="Amaro C."/>
        </authorList>
    </citation>
    <scope>NUCLEOTIDE SEQUENCE</scope>
</reference>
<proteinExistence type="predicted"/>
<dbReference type="EMBL" id="GBXM01081066">
    <property type="protein sequence ID" value="JAH27511.1"/>
    <property type="molecule type" value="Transcribed_RNA"/>
</dbReference>
<dbReference type="AlphaFoldDB" id="A0A0E9RED9"/>
<accession>A0A0E9RED9</accession>
<evidence type="ECO:0000313" key="1">
    <source>
        <dbReference type="EMBL" id="JAH27511.1"/>
    </source>
</evidence>
<organism evidence="1">
    <name type="scientific">Anguilla anguilla</name>
    <name type="common">European freshwater eel</name>
    <name type="synonym">Muraena anguilla</name>
    <dbReference type="NCBI Taxonomy" id="7936"/>
    <lineage>
        <taxon>Eukaryota</taxon>
        <taxon>Metazoa</taxon>
        <taxon>Chordata</taxon>
        <taxon>Craniata</taxon>
        <taxon>Vertebrata</taxon>
        <taxon>Euteleostomi</taxon>
        <taxon>Actinopterygii</taxon>
        <taxon>Neopterygii</taxon>
        <taxon>Teleostei</taxon>
        <taxon>Anguilliformes</taxon>
        <taxon>Anguillidae</taxon>
        <taxon>Anguilla</taxon>
    </lineage>
</organism>
<reference evidence="1" key="1">
    <citation type="submission" date="2014-11" db="EMBL/GenBank/DDBJ databases">
        <authorList>
            <person name="Amaro Gonzalez C."/>
        </authorList>
    </citation>
    <scope>NUCLEOTIDE SEQUENCE</scope>
</reference>
<protein>
    <submittedName>
        <fullName evidence="1">Uncharacterized protein</fullName>
    </submittedName>
</protein>
<sequence length="29" mass="3326">MLCVAIFTVCNFKVDPVLNVTIRVRFDVL</sequence>